<dbReference type="GO" id="GO:0005634">
    <property type="term" value="C:nucleus"/>
    <property type="evidence" value="ECO:0007669"/>
    <property type="project" value="UniProtKB-UniRule"/>
</dbReference>
<protein>
    <submittedName>
        <fullName evidence="5">Non-histone chromosomal protein 6</fullName>
    </submittedName>
</protein>
<dbReference type="GeneID" id="23612839"/>
<feature type="region of interest" description="Disordered" evidence="3">
    <location>
        <begin position="1"/>
        <end position="34"/>
    </location>
</feature>
<feature type="compositionally biased region" description="Basic and acidic residues" evidence="3">
    <location>
        <begin position="1"/>
        <end position="10"/>
    </location>
</feature>
<dbReference type="OrthoDB" id="1919336at2759"/>
<dbReference type="PANTHER" id="PTHR48112:SF22">
    <property type="entry name" value="MITOCHONDRIAL TRANSCRIPTION FACTOR A, ISOFORM B"/>
    <property type="match status" value="1"/>
</dbReference>
<feature type="DNA-binding region" description="HMG box" evidence="2">
    <location>
        <begin position="36"/>
        <end position="108"/>
    </location>
</feature>
<dbReference type="KEGG" id="apro:F751_1448"/>
<dbReference type="SMART" id="SM00398">
    <property type="entry name" value="HMG"/>
    <property type="match status" value="1"/>
</dbReference>
<dbReference type="PROSITE" id="PS50118">
    <property type="entry name" value="HMG_BOX_2"/>
    <property type="match status" value="1"/>
</dbReference>
<organism evidence="5 6">
    <name type="scientific">Auxenochlorella protothecoides</name>
    <name type="common">Green microalga</name>
    <name type="synonym">Chlorella protothecoides</name>
    <dbReference type="NCBI Taxonomy" id="3075"/>
    <lineage>
        <taxon>Eukaryota</taxon>
        <taxon>Viridiplantae</taxon>
        <taxon>Chlorophyta</taxon>
        <taxon>core chlorophytes</taxon>
        <taxon>Trebouxiophyceae</taxon>
        <taxon>Chlorellales</taxon>
        <taxon>Chlorellaceae</taxon>
        <taxon>Auxenochlorella</taxon>
    </lineage>
</organism>
<proteinExistence type="predicted"/>
<feature type="compositionally biased region" description="Basic and acidic residues" evidence="3">
    <location>
        <begin position="19"/>
        <end position="34"/>
    </location>
</feature>
<gene>
    <name evidence="5" type="ORF">F751_1448</name>
</gene>
<name>A0A087SJD0_AUXPR</name>
<evidence type="ECO:0000256" key="3">
    <source>
        <dbReference type="SAM" id="MobiDB-lite"/>
    </source>
</evidence>
<dbReference type="SUPFAM" id="SSF47095">
    <property type="entry name" value="HMG-box"/>
    <property type="match status" value="1"/>
</dbReference>
<dbReference type="STRING" id="3075.A0A087SJD0"/>
<evidence type="ECO:0000259" key="4">
    <source>
        <dbReference type="PROSITE" id="PS50118"/>
    </source>
</evidence>
<dbReference type="AlphaFoldDB" id="A0A087SJD0"/>
<dbReference type="InterPro" id="IPR009071">
    <property type="entry name" value="HMG_box_dom"/>
</dbReference>
<keyword evidence="6" id="KW-1185">Reference proteome</keyword>
<dbReference type="Proteomes" id="UP000028924">
    <property type="component" value="Unassembled WGS sequence"/>
</dbReference>
<sequence length="110" mass="12068">MAPKKADKSPTKAKAAKGGVEKPAKKVKKVKDPNAPKRPLSAFFFYSNDILKSDNPGIAFGEIGKKVGALWAALSEKDKVSVWELRAPYEKKAEADKARYEKEKAAYTKA</sequence>
<dbReference type="Gene3D" id="1.10.30.10">
    <property type="entry name" value="High mobility group box domain"/>
    <property type="match status" value="1"/>
</dbReference>
<evidence type="ECO:0000313" key="6">
    <source>
        <dbReference type="Proteomes" id="UP000028924"/>
    </source>
</evidence>
<dbReference type="eggNOG" id="KOG0381">
    <property type="taxonomic scope" value="Eukaryota"/>
</dbReference>
<dbReference type="PANTHER" id="PTHR48112">
    <property type="entry name" value="HIGH MOBILITY GROUP PROTEIN DSP1"/>
    <property type="match status" value="1"/>
</dbReference>
<dbReference type="RefSeq" id="XP_011398730.1">
    <property type="nucleotide sequence ID" value="XM_011400428.1"/>
</dbReference>
<dbReference type="Pfam" id="PF00505">
    <property type="entry name" value="HMG_box"/>
    <property type="match status" value="1"/>
</dbReference>
<reference evidence="5 6" key="1">
    <citation type="journal article" date="2014" name="BMC Genomics">
        <title>Oil accumulation mechanisms of the oleaginous microalga Chlorella protothecoides revealed through its genome, transcriptomes, and proteomes.</title>
        <authorList>
            <person name="Gao C."/>
            <person name="Wang Y."/>
            <person name="Shen Y."/>
            <person name="Yan D."/>
            <person name="He X."/>
            <person name="Dai J."/>
            <person name="Wu Q."/>
        </authorList>
    </citation>
    <scope>NUCLEOTIDE SEQUENCE [LARGE SCALE GENOMIC DNA]</scope>
    <source>
        <strain evidence="5 6">0710</strain>
    </source>
</reference>
<dbReference type="InterPro" id="IPR036910">
    <property type="entry name" value="HMG_box_dom_sf"/>
</dbReference>
<keyword evidence="1 2" id="KW-0238">DNA-binding</keyword>
<evidence type="ECO:0000313" key="5">
    <source>
        <dbReference type="EMBL" id="KFM25834.1"/>
    </source>
</evidence>
<keyword evidence="2" id="KW-0539">Nucleus</keyword>
<dbReference type="PRINTS" id="PR00886">
    <property type="entry name" value="HIGHMOBLTY12"/>
</dbReference>
<dbReference type="GO" id="GO:0003677">
    <property type="term" value="F:DNA binding"/>
    <property type="evidence" value="ECO:0007669"/>
    <property type="project" value="UniProtKB-UniRule"/>
</dbReference>
<dbReference type="EMBL" id="KL662123">
    <property type="protein sequence ID" value="KFM25834.1"/>
    <property type="molecule type" value="Genomic_DNA"/>
</dbReference>
<dbReference type="InterPro" id="IPR050342">
    <property type="entry name" value="HMGB"/>
</dbReference>
<evidence type="ECO:0000256" key="2">
    <source>
        <dbReference type="PROSITE-ProRule" id="PRU00267"/>
    </source>
</evidence>
<evidence type="ECO:0000256" key="1">
    <source>
        <dbReference type="ARBA" id="ARBA00023125"/>
    </source>
</evidence>
<feature type="domain" description="HMG box" evidence="4">
    <location>
        <begin position="36"/>
        <end position="108"/>
    </location>
</feature>
<accession>A0A087SJD0</accession>